<dbReference type="Gene3D" id="3.40.50.880">
    <property type="match status" value="1"/>
</dbReference>
<dbReference type="GO" id="GO:0004180">
    <property type="term" value="F:carboxypeptidase activity"/>
    <property type="evidence" value="ECO:0007669"/>
    <property type="project" value="UniProtKB-KW"/>
</dbReference>
<evidence type="ECO:0000256" key="2">
    <source>
        <dbReference type="ARBA" id="ARBA00002039"/>
    </source>
</evidence>
<gene>
    <name evidence="10" type="ORF">HUW48_10605</name>
</gene>
<dbReference type="GO" id="GO:0008241">
    <property type="term" value="F:peptidyl-dipeptidase activity"/>
    <property type="evidence" value="ECO:0007669"/>
    <property type="project" value="UniProtKB-EC"/>
</dbReference>
<keyword evidence="10" id="KW-0121">Carboxypeptidase</keyword>
<feature type="active site" description="Charge relay system" evidence="9">
    <location>
        <position position="216"/>
    </location>
</feature>
<feature type="active site" description="Charge relay system" evidence="9">
    <location>
        <position position="189"/>
    </location>
</feature>
<evidence type="ECO:0000313" key="10">
    <source>
        <dbReference type="EMBL" id="QMU28460.1"/>
    </source>
</evidence>
<comment type="similarity">
    <text evidence="3">Belongs to the peptidase S51 family.</text>
</comment>
<name>A0A7L7L6M7_9BACT</name>
<keyword evidence="6" id="KW-0645">Protease</keyword>
<evidence type="ECO:0000256" key="6">
    <source>
        <dbReference type="ARBA" id="ARBA00022670"/>
    </source>
</evidence>
<proteinExistence type="inferred from homology"/>
<evidence type="ECO:0000313" key="11">
    <source>
        <dbReference type="Proteomes" id="UP000514509"/>
    </source>
</evidence>
<evidence type="ECO:0000256" key="3">
    <source>
        <dbReference type="ARBA" id="ARBA00006534"/>
    </source>
</evidence>
<dbReference type="SUPFAM" id="SSF52317">
    <property type="entry name" value="Class I glutamine amidotransferase-like"/>
    <property type="match status" value="1"/>
</dbReference>
<dbReference type="InterPro" id="IPR029062">
    <property type="entry name" value="Class_I_gatase-like"/>
</dbReference>
<dbReference type="Proteomes" id="UP000514509">
    <property type="component" value="Chromosome"/>
</dbReference>
<dbReference type="PIRSF" id="PIRSF032067">
    <property type="entry name" value="Cyanophycinase"/>
    <property type="match status" value="1"/>
</dbReference>
<dbReference type="NCBIfam" id="TIGR02069">
    <property type="entry name" value="cyanophycinase"/>
    <property type="match status" value="1"/>
</dbReference>
<reference evidence="10 11" key="1">
    <citation type="submission" date="2020-08" db="EMBL/GenBank/DDBJ databases">
        <title>Adhaeribacter dokdonensis sp. nov., isolated from the rhizosphere of Elymus tsukushiensis, a plant native to the Dokdo Islands, Republic of Korea.</title>
        <authorList>
            <person name="Ghim S.Y."/>
        </authorList>
    </citation>
    <scope>NUCLEOTIDE SEQUENCE [LARGE SCALE GENOMIC DNA]</scope>
    <source>
        <strain evidence="10 11">KUDC8001</strain>
    </source>
</reference>
<dbReference type="PANTHER" id="PTHR36175">
    <property type="entry name" value="CYANOPHYCINASE"/>
    <property type="match status" value="1"/>
</dbReference>
<dbReference type="AlphaFoldDB" id="A0A7L7L6M7"/>
<organism evidence="10 11">
    <name type="scientific">Adhaeribacter radiodurans</name>
    <dbReference type="NCBI Taxonomy" id="2745197"/>
    <lineage>
        <taxon>Bacteria</taxon>
        <taxon>Pseudomonadati</taxon>
        <taxon>Bacteroidota</taxon>
        <taxon>Cytophagia</taxon>
        <taxon>Cytophagales</taxon>
        <taxon>Hymenobacteraceae</taxon>
        <taxon>Adhaeribacter</taxon>
    </lineage>
</organism>
<dbReference type="RefSeq" id="WP_182415644.1">
    <property type="nucleotide sequence ID" value="NZ_CP055153.1"/>
</dbReference>
<dbReference type="GO" id="GO:0008236">
    <property type="term" value="F:serine-type peptidase activity"/>
    <property type="evidence" value="ECO:0007669"/>
    <property type="project" value="UniProtKB-KW"/>
</dbReference>
<evidence type="ECO:0000256" key="5">
    <source>
        <dbReference type="ARBA" id="ARBA00015719"/>
    </source>
</evidence>
<dbReference type="InterPro" id="IPR011811">
    <property type="entry name" value="Peptidase_S51_cyanophycinase"/>
</dbReference>
<evidence type="ECO:0000256" key="1">
    <source>
        <dbReference type="ARBA" id="ARBA00001092"/>
    </source>
</evidence>
<dbReference type="PANTHER" id="PTHR36175:SF1">
    <property type="entry name" value="CYANOPHYCINASE"/>
    <property type="match status" value="1"/>
</dbReference>
<keyword evidence="7 10" id="KW-0378">Hydrolase</keyword>
<keyword evidence="8" id="KW-0720">Serine protease</keyword>
<protein>
    <recommendedName>
        <fullName evidence="5">Cyanophycinase</fullName>
        <ecNumber evidence="4">3.4.15.6</ecNumber>
    </recommendedName>
</protein>
<evidence type="ECO:0000256" key="4">
    <source>
        <dbReference type="ARBA" id="ARBA00013115"/>
    </source>
</evidence>
<evidence type="ECO:0000256" key="8">
    <source>
        <dbReference type="ARBA" id="ARBA00022825"/>
    </source>
</evidence>
<comment type="catalytic activity">
    <reaction evidence="1">
        <text>[L-4-(L-arginin-2-N-yl)aspartate](n) + H2O = [L-4-(L-arginin-2-N-yl)aspartate](n-1) + L-4-(L-arginin-2-N-yl)aspartate</text>
        <dbReference type="Rhea" id="RHEA:12845"/>
        <dbReference type="Rhea" id="RHEA-COMP:13728"/>
        <dbReference type="Rhea" id="RHEA-COMP:13734"/>
        <dbReference type="ChEBI" id="CHEBI:15377"/>
        <dbReference type="ChEBI" id="CHEBI:137986"/>
        <dbReference type="ChEBI" id="CHEBI:137991"/>
        <dbReference type="EC" id="3.4.15.6"/>
    </reaction>
</comment>
<keyword evidence="11" id="KW-1185">Reference proteome</keyword>
<accession>A0A7L7L6M7</accession>
<feature type="active site" description="Charge relay system" evidence="9">
    <location>
        <position position="147"/>
    </location>
</feature>
<dbReference type="Pfam" id="PF03575">
    <property type="entry name" value="Peptidase_S51"/>
    <property type="match status" value="1"/>
</dbReference>
<comment type="function">
    <text evidence="2">Exopeptidase that catalyzes the hydrolytic cleavage of multi-L-arginyl-poly-L-aspartic acid (cyanophycin; a water-insoluble reserve polymer) into aspartate-arginine dipeptides.</text>
</comment>
<dbReference type="EMBL" id="CP055153">
    <property type="protein sequence ID" value="QMU28460.1"/>
    <property type="molecule type" value="Genomic_DNA"/>
</dbReference>
<dbReference type="InterPro" id="IPR005320">
    <property type="entry name" value="Peptidase_S51"/>
</dbReference>
<dbReference type="CDD" id="cd03145">
    <property type="entry name" value="GAT1_cyanophycinase"/>
    <property type="match status" value="1"/>
</dbReference>
<evidence type="ECO:0000256" key="7">
    <source>
        <dbReference type="ARBA" id="ARBA00022801"/>
    </source>
</evidence>
<dbReference type="GO" id="GO:0006508">
    <property type="term" value="P:proteolysis"/>
    <property type="evidence" value="ECO:0007669"/>
    <property type="project" value="UniProtKB-KW"/>
</dbReference>
<dbReference type="KEGG" id="add:HUW48_10605"/>
<dbReference type="EC" id="3.4.15.6" evidence="4"/>
<evidence type="ECO:0000256" key="9">
    <source>
        <dbReference type="PIRSR" id="PIRSR032067-1"/>
    </source>
</evidence>
<sequence>MHTPKGKIIAIGGNEDKGTYSNPRTRRKYYLNFFELGILKRFTSELGKTNPRIEVITTASMIPEEVGHIYQKAFATLSITNVGLMHIRTPPEADLPEYLDRLRQADGILFSGGDQARLTRMFLHTEFLNICKHRYQHEESFVLAGTSAGAMAMSGVMIKRGSSFEALMKGTVKLDHGLNFLSNVIIDSHFVKRGRFGRLMEAVALHTRKIGIGLGEDTGVLITKGNLIETIGSNLVIIVDGYRIGYNNADEANRGEPLSIENIVMHVLAKGNVYDIYLREFYKNSEAHQRHVQDILDNLSPK</sequence>